<dbReference type="Pfam" id="PF03602">
    <property type="entry name" value="Cons_hypoth95"/>
    <property type="match status" value="1"/>
</dbReference>
<dbReference type="InterPro" id="IPR029063">
    <property type="entry name" value="SAM-dependent_MTases_sf"/>
</dbReference>
<organism evidence="3 4">
    <name type="scientific">Thermacetogenium phaeum</name>
    <dbReference type="NCBI Taxonomy" id="85874"/>
    <lineage>
        <taxon>Bacteria</taxon>
        <taxon>Bacillati</taxon>
        <taxon>Bacillota</taxon>
        <taxon>Clostridia</taxon>
        <taxon>Thermoanaerobacterales</taxon>
        <taxon>Thermoanaerobacteraceae</taxon>
        <taxon>Thermacetogenium</taxon>
    </lineage>
</organism>
<comment type="caution">
    <text evidence="3">The sequence shown here is derived from an EMBL/GenBank/DDBJ whole genome shotgun (WGS) entry which is preliminary data.</text>
</comment>
<dbReference type="PATRIC" id="fig|85874.4.peg.114"/>
<protein>
    <submittedName>
        <fullName evidence="3">rRNA methyltransferase RsmD</fullName>
    </submittedName>
</protein>
<keyword evidence="1 3" id="KW-0489">Methyltransferase</keyword>
<dbReference type="PIRSF" id="PIRSF004553">
    <property type="entry name" value="CHP00095"/>
    <property type="match status" value="1"/>
</dbReference>
<keyword evidence="2 3" id="KW-0808">Transferase</keyword>
<dbReference type="GO" id="GO:0008168">
    <property type="term" value="F:methyltransferase activity"/>
    <property type="evidence" value="ECO:0007669"/>
    <property type="project" value="UniProtKB-KW"/>
</dbReference>
<dbReference type="Gene3D" id="3.40.50.150">
    <property type="entry name" value="Vaccinia Virus protein VP39"/>
    <property type="match status" value="1"/>
</dbReference>
<dbReference type="Proteomes" id="UP000053326">
    <property type="component" value="Unassembled WGS sequence"/>
</dbReference>
<dbReference type="NCBIfam" id="TIGR00095">
    <property type="entry name" value="16S rRNA (guanine(966)-N(2))-methyltransferase RsmD"/>
    <property type="match status" value="1"/>
</dbReference>
<dbReference type="GO" id="GO:0031167">
    <property type="term" value="P:rRNA methylation"/>
    <property type="evidence" value="ECO:0007669"/>
    <property type="project" value="InterPro"/>
</dbReference>
<evidence type="ECO:0000256" key="1">
    <source>
        <dbReference type="ARBA" id="ARBA00022603"/>
    </source>
</evidence>
<dbReference type="EMBL" id="LGFO01000080">
    <property type="protein sequence ID" value="KUK36532.1"/>
    <property type="molecule type" value="Genomic_DNA"/>
</dbReference>
<dbReference type="OMA" id="FNWLMPY"/>
<dbReference type="PANTHER" id="PTHR43542">
    <property type="entry name" value="METHYLTRANSFERASE"/>
    <property type="match status" value="1"/>
</dbReference>
<reference evidence="4" key="1">
    <citation type="journal article" date="2015" name="MBio">
        <title>Genome-Resolved Metagenomic Analysis Reveals Roles for Candidate Phyla and Other Microbial Community Members in Biogeochemical Transformations in Oil Reservoirs.</title>
        <authorList>
            <person name="Hu P."/>
            <person name="Tom L."/>
            <person name="Singh A."/>
            <person name="Thomas B.C."/>
            <person name="Baker B.J."/>
            <person name="Piceno Y.M."/>
            <person name="Andersen G.L."/>
            <person name="Banfield J.F."/>
        </authorList>
    </citation>
    <scope>NUCLEOTIDE SEQUENCE [LARGE SCALE GENOMIC DNA]</scope>
</reference>
<dbReference type="SUPFAM" id="SSF53335">
    <property type="entry name" value="S-adenosyl-L-methionine-dependent methyltransferases"/>
    <property type="match status" value="1"/>
</dbReference>
<dbReference type="PANTHER" id="PTHR43542:SF1">
    <property type="entry name" value="METHYLTRANSFERASE"/>
    <property type="match status" value="1"/>
</dbReference>
<dbReference type="AlphaFoldDB" id="A0A101FGC5"/>
<evidence type="ECO:0000313" key="3">
    <source>
        <dbReference type="EMBL" id="KUK36532.1"/>
    </source>
</evidence>
<dbReference type="CDD" id="cd02440">
    <property type="entry name" value="AdoMet_MTases"/>
    <property type="match status" value="1"/>
</dbReference>
<evidence type="ECO:0000313" key="4">
    <source>
        <dbReference type="Proteomes" id="UP000053326"/>
    </source>
</evidence>
<evidence type="ECO:0000256" key="2">
    <source>
        <dbReference type="ARBA" id="ARBA00022679"/>
    </source>
</evidence>
<gene>
    <name evidence="3" type="ORF">XD66_0765</name>
</gene>
<dbReference type="InterPro" id="IPR004398">
    <property type="entry name" value="RNA_MeTrfase_RsmD"/>
</dbReference>
<sequence length="200" mass="22103">MAGLRVIGGIAKGKRLKTRKVKHLRPATDYLREALFNILMYQVPGSFFLDLFAGSGSIGIEALSRGAERVCFVEKDPGNARLIRENLEITGFTDQAEVFTGDVFHILPLLKRKGCRFHIVFIDPPFRQGLVDPALEMVREQELLLPGGLAIARSAVGEGIAAEKSSFRKKRYGDSVLLFFKNEDDGGKSRNEDSGLSGEF</sequence>
<proteinExistence type="predicted"/>
<accession>A0A101FGC5</accession>
<name>A0A101FGC5_9THEO</name>